<dbReference type="EMBL" id="LTAN01000006">
    <property type="protein sequence ID" value="OBR08135.1"/>
    <property type="molecule type" value="Genomic_DNA"/>
</dbReference>
<dbReference type="GeneID" id="28868737"/>
<dbReference type="Proteomes" id="UP000092177">
    <property type="component" value="Chromosome 6"/>
</dbReference>
<proteinExistence type="predicted"/>
<evidence type="ECO:0000313" key="2">
    <source>
        <dbReference type="Proteomes" id="UP000092177"/>
    </source>
</evidence>
<dbReference type="AlphaFoldDB" id="A0A1B7Y885"/>
<accession>A0A1B7Y885</accession>
<keyword evidence="2" id="KW-1185">Reference proteome</keyword>
<name>A0A1B7Y885_COLHI</name>
<comment type="caution">
    <text evidence="1">The sequence shown here is derived from an EMBL/GenBank/DDBJ whole genome shotgun (WGS) entry which is preliminary data.</text>
</comment>
<protein>
    <submittedName>
        <fullName evidence="1">Uncharacterized protein</fullName>
    </submittedName>
</protein>
<dbReference type="RefSeq" id="XP_018156653.1">
    <property type="nucleotide sequence ID" value="XM_018304630.1"/>
</dbReference>
<dbReference type="KEGG" id="chig:CH63R_09656"/>
<sequence length="92" mass="10401">MSIKNTDHNVNKSINHDILNSSNSFSFSKDYQDALVKLQYLQLRFRLAQADMAMEIGALMKLDAMARWPGGEKICLSLANDQHKPPSLYLST</sequence>
<evidence type="ECO:0000313" key="1">
    <source>
        <dbReference type="EMBL" id="OBR08135.1"/>
    </source>
</evidence>
<reference evidence="2" key="1">
    <citation type="journal article" date="2017" name="BMC Genomics">
        <title>Gapless genome assembly of Colletotrichum higginsianum reveals chromosome structure and association of transposable elements with secondary metabolite gene clusters.</title>
        <authorList>
            <person name="Dallery J.-F."/>
            <person name="Lapalu N."/>
            <person name="Zampounis A."/>
            <person name="Pigne S."/>
            <person name="Luyten I."/>
            <person name="Amselem J."/>
            <person name="Wittenberg A.H.J."/>
            <person name="Zhou S."/>
            <person name="de Queiroz M.V."/>
            <person name="Robin G.P."/>
            <person name="Auger A."/>
            <person name="Hainaut M."/>
            <person name="Henrissat B."/>
            <person name="Kim K.-T."/>
            <person name="Lee Y.-H."/>
            <person name="Lespinet O."/>
            <person name="Schwartz D.C."/>
            <person name="Thon M.R."/>
            <person name="O'Connell R.J."/>
        </authorList>
    </citation>
    <scope>NUCLEOTIDE SEQUENCE [LARGE SCALE GENOMIC DNA]</scope>
    <source>
        <strain evidence="2">IMI 349063</strain>
    </source>
</reference>
<gene>
    <name evidence="1" type="ORF">CH63R_09656</name>
</gene>
<organism evidence="1 2">
    <name type="scientific">Colletotrichum higginsianum (strain IMI 349063)</name>
    <name type="common">Crucifer anthracnose fungus</name>
    <dbReference type="NCBI Taxonomy" id="759273"/>
    <lineage>
        <taxon>Eukaryota</taxon>
        <taxon>Fungi</taxon>
        <taxon>Dikarya</taxon>
        <taxon>Ascomycota</taxon>
        <taxon>Pezizomycotina</taxon>
        <taxon>Sordariomycetes</taxon>
        <taxon>Hypocreomycetidae</taxon>
        <taxon>Glomerellales</taxon>
        <taxon>Glomerellaceae</taxon>
        <taxon>Colletotrichum</taxon>
        <taxon>Colletotrichum destructivum species complex</taxon>
    </lineage>
</organism>
<dbReference type="VEuPathDB" id="FungiDB:CH63R_09656"/>